<dbReference type="PANTHER" id="PTHR43280">
    <property type="entry name" value="ARAC-FAMILY TRANSCRIPTIONAL REGULATOR"/>
    <property type="match status" value="1"/>
</dbReference>
<dbReference type="GO" id="GO:0043565">
    <property type="term" value="F:sequence-specific DNA binding"/>
    <property type="evidence" value="ECO:0007669"/>
    <property type="project" value="InterPro"/>
</dbReference>
<dbReference type="SMART" id="SM00342">
    <property type="entry name" value="HTH_ARAC"/>
    <property type="match status" value="1"/>
</dbReference>
<keyword evidence="6" id="KW-1185">Reference proteome</keyword>
<dbReference type="Gene3D" id="1.10.10.60">
    <property type="entry name" value="Homeodomain-like"/>
    <property type="match status" value="2"/>
</dbReference>
<feature type="domain" description="HTH araC/xylS-type" evidence="4">
    <location>
        <begin position="190"/>
        <end position="288"/>
    </location>
</feature>
<dbReference type="InterPro" id="IPR011051">
    <property type="entry name" value="RmlC_Cupin_sf"/>
</dbReference>
<dbReference type="InterPro" id="IPR014710">
    <property type="entry name" value="RmlC-like_jellyroll"/>
</dbReference>
<dbReference type="SUPFAM" id="SSF46689">
    <property type="entry name" value="Homeodomain-like"/>
    <property type="match status" value="2"/>
</dbReference>
<dbReference type="Proteomes" id="UP000178485">
    <property type="component" value="Chromosome i"/>
</dbReference>
<dbReference type="GO" id="GO:0003700">
    <property type="term" value="F:DNA-binding transcription factor activity"/>
    <property type="evidence" value="ECO:0007669"/>
    <property type="project" value="InterPro"/>
</dbReference>
<name>A0A1G4G467_9BACT</name>
<evidence type="ECO:0000256" key="1">
    <source>
        <dbReference type="ARBA" id="ARBA00023015"/>
    </source>
</evidence>
<dbReference type="SUPFAM" id="SSF51182">
    <property type="entry name" value="RmlC-like cupins"/>
    <property type="match status" value="1"/>
</dbReference>
<accession>A0A1G4G467</accession>
<dbReference type="Gene3D" id="2.60.120.10">
    <property type="entry name" value="Jelly Rolls"/>
    <property type="match status" value="1"/>
</dbReference>
<dbReference type="InterPro" id="IPR020449">
    <property type="entry name" value="Tscrpt_reg_AraC-type_HTH"/>
</dbReference>
<reference evidence="5 6" key="1">
    <citation type="submission" date="2016-08" db="EMBL/GenBank/DDBJ databases">
        <authorList>
            <person name="Seilhamer J.J."/>
        </authorList>
    </citation>
    <scope>NUCLEOTIDE SEQUENCE [LARGE SCALE GENOMIC DNA]</scope>
    <source>
        <strain evidence="5">ING2-E5A</strain>
    </source>
</reference>
<sequence length="293" mass="34133">MTKLMHEQLTFSTGSPVKIKWCDYDNFKYPLHYHAEYEIIYIIRSCGKRYVGNSIEPYSEGDLVLLGSSLPHMYKSAPEYYRNNPSLRVKAIVLQFAKNFFSSAIENYPEFHNIKTLLEESQYGICFKSSKETDQIKKSLKKALNLKKIDLLIECIRILSLMGETGDKELLNEDYYENSFSDQFNDPRIMKVLTFINKHYSQPIDLDAVVDQAGMNKSAFCRLFKEKTSKSCIAYINELKVAYACKLLREGRLSISQISYEVGFNNISNFNRQFKKITTFTPSEYLLEFRKAR</sequence>
<keyword evidence="3" id="KW-0804">Transcription</keyword>
<protein>
    <submittedName>
        <fullName evidence="5">Putative HTH-type transcriptional regulator YdeC</fullName>
    </submittedName>
</protein>
<dbReference type="RefSeq" id="WP_071135958.1">
    <property type="nucleotide sequence ID" value="NZ_LT608328.1"/>
</dbReference>
<gene>
    <name evidence="5" type="primary">ydeC</name>
    <name evidence="5" type="ORF">ING2E5A_0407</name>
</gene>
<dbReference type="KEGG" id="pmuc:ING2E5A_0407"/>
<dbReference type="CDD" id="cd06976">
    <property type="entry name" value="cupin_MtlR-like_N"/>
    <property type="match status" value="1"/>
</dbReference>
<evidence type="ECO:0000259" key="4">
    <source>
        <dbReference type="PROSITE" id="PS01124"/>
    </source>
</evidence>
<dbReference type="STRING" id="1642646.ING2E5A_0407"/>
<dbReference type="PANTHER" id="PTHR43280:SF34">
    <property type="entry name" value="ARAC-FAMILY TRANSCRIPTIONAL REGULATOR"/>
    <property type="match status" value="1"/>
</dbReference>
<dbReference type="EMBL" id="LT608328">
    <property type="protein sequence ID" value="SCM55479.1"/>
    <property type="molecule type" value="Genomic_DNA"/>
</dbReference>
<dbReference type="PROSITE" id="PS01124">
    <property type="entry name" value="HTH_ARAC_FAMILY_2"/>
    <property type="match status" value="1"/>
</dbReference>
<evidence type="ECO:0000313" key="6">
    <source>
        <dbReference type="Proteomes" id="UP000178485"/>
    </source>
</evidence>
<evidence type="ECO:0000256" key="2">
    <source>
        <dbReference type="ARBA" id="ARBA00023125"/>
    </source>
</evidence>
<organism evidence="5 6">
    <name type="scientific">Petrimonas mucosa</name>
    <dbReference type="NCBI Taxonomy" id="1642646"/>
    <lineage>
        <taxon>Bacteria</taxon>
        <taxon>Pseudomonadati</taxon>
        <taxon>Bacteroidota</taxon>
        <taxon>Bacteroidia</taxon>
        <taxon>Bacteroidales</taxon>
        <taxon>Dysgonomonadaceae</taxon>
        <taxon>Petrimonas</taxon>
    </lineage>
</organism>
<dbReference type="Pfam" id="PF12833">
    <property type="entry name" value="HTH_18"/>
    <property type="match status" value="1"/>
</dbReference>
<dbReference type="AlphaFoldDB" id="A0A1G4G467"/>
<evidence type="ECO:0000256" key="3">
    <source>
        <dbReference type="ARBA" id="ARBA00023163"/>
    </source>
</evidence>
<dbReference type="InterPro" id="IPR018060">
    <property type="entry name" value="HTH_AraC"/>
</dbReference>
<proteinExistence type="predicted"/>
<dbReference type="PRINTS" id="PR00032">
    <property type="entry name" value="HTHARAC"/>
</dbReference>
<keyword evidence="2" id="KW-0238">DNA-binding</keyword>
<dbReference type="InterPro" id="IPR009057">
    <property type="entry name" value="Homeodomain-like_sf"/>
</dbReference>
<keyword evidence="1" id="KW-0805">Transcription regulation</keyword>
<evidence type="ECO:0000313" key="5">
    <source>
        <dbReference type="EMBL" id="SCM55479.1"/>
    </source>
</evidence>